<dbReference type="OrthoDB" id="5772680at2"/>
<name>A0A1G7XFH6_9FLAO</name>
<dbReference type="RefSeq" id="WP_091255261.1">
    <property type="nucleotide sequence ID" value="NZ_FNDB01000002.1"/>
</dbReference>
<comment type="subcellular location">
    <subcellularLocation>
        <location evidence="1">Cell membrane</location>
        <topology evidence="1">Single-pass membrane protein</topology>
    </subcellularLocation>
</comment>
<feature type="domain" description="PspC-related ToastRack" evidence="9">
    <location>
        <begin position="388"/>
        <end position="521"/>
    </location>
</feature>
<feature type="transmembrane region" description="Helical" evidence="6">
    <location>
        <begin position="321"/>
        <end position="339"/>
    </location>
</feature>
<dbReference type="Pfam" id="PF22744">
    <property type="entry name" value="Toast-rack_PspC-Cterm"/>
    <property type="match status" value="1"/>
</dbReference>
<evidence type="ECO:0000259" key="7">
    <source>
        <dbReference type="Pfam" id="PF04024"/>
    </source>
</evidence>
<keyword evidence="2" id="KW-1003">Cell membrane</keyword>
<evidence type="ECO:0000256" key="6">
    <source>
        <dbReference type="SAM" id="Phobius"/>
    </source>
</evidence>
<dbReference type="InterPro" id="IPR054319">
    <property type="entry name" value="PspC-rel_ToastRack"/>
</dbReference>
<feature type="transmembrane region" description="Helical" evidence="6">
    <location>
        <begin position="282"/>
        <end position="309"/>
    </location>
</feature>
<organism evidence="10 11">
    <name type="scientific">Flavobacterium omnivorum</name>
    <dbReference type="NCBI Taxonomy" id="178355"/>
    <lineage>
        <taxon>Bacteria</taxon>
        <taxon>Pseudomonadati</taxon>
        <taxon>Bacteroidota</taxon>
        <taxon>Flavobacteriia</taxon>
        <taxon>Flavobacteriales</taxon>
        <taxon>Flavobacteriaceae</taxon>
        <taxon>Flavobacterium</taxon>
    </lineage>
</organism>
<evidence type="ECO:0000256" key="4">
    <source>
        <dbReference type="ARBA" id="ARBA00022989"/>
    </source>
</evidence>
<dbReference type="EMBL" id="FNDB01000002">
    <property type="protein sequence ID" value="SDG82887.1"/>
    <property type="molecule type" value="Genomic_DNA"/>
</dbReference>
<dbReference type="Proteomes" id="UP000199274">
    <property type="component" value="Unassembled WGS sequence"/>
</dbReference>
<evidence type="ECO:0000313" key="11">
    <source>
        <dbReference type="Proteomes" id="UP000199274"/>
    </source>
</evidence>
<evidence type="ECO:0000259" key="8">
    <source>
        <dbReference type="Pfam" id="PF22571"/>
    </source>
</evidence>
<dbReference type="Pfam" id="PF04024">
    <property type="entry name" value="PspC"/>
    <property type="match status" value="1"/>
</dbReference>
<feature type="transmembrane region" description="Helical" evidence="6">
    <location>
        <begin position="133"/>
        <end position="160"/>
    </location>
</feature>
<dbReference type="PANTHER" id="PTHR33885:SF3">
    <property type="entry name" value="PHAGE SHOCK PROTEIN C"/>
    <property type="match status" value="1"/>
</dbReference>
<dbReference type="InterPro" id="IPR007168">
    <property type="entry name" value="Phageshock_PspC_N"/>
</dbReference>
<evidence type="ECO:0000313" key="10">
    <source>
        <dbReference type="EMBL" id="SDG82887.1"/>
    </source>
</evidence>
<evidence type="ECO:0000256" key="3">
    <source>
        <dbReference type="ARBA" id="ARBA00022692"/>
    </source>
</evidence>
<sequence length="578" mass="65498">MNKTVNINLGGMFFHIDEDAYQKMTRYFDAIKRSLSNSSGHDEIIKDIEMRVSELLNEKQKSDKYVIGFKDVDEVIAVMGQPEDYIIEDDFKEANTTYSTASRRTKKLYRDREKGMIGGVSAGLGHYFGVDAVWIRIVLILLVFAGFGTGILAYIILWIVTPEAITTTEKLEMTGKPVTISNIEKKVREEFENVSDKIKNADYDKYGNQIKTGASKIGNSFGDFIMTIFKIFAKFLGVILIITGITVLFFLLIGIFTLGSGAFIDFPWQGFIEAGNFMDYPIWAFGLLMFFAVGIPFFFLALLGFKLLAPNMKSIGNIAKYTLLALWLIAVALAISIGIKQASAFAVDGRVVKKETINLNPSDTLFIKFKHNDYFAKNVEDRNDFMVTQDSTGNDIIYSNEVSFKIEKTEEKAPYIQIEKEARGKSLSDAKQRAEQIKYSYKIIGNQLILDNYLLTELKNKYRDQEIEITLFVPEGLLLKIDSSVQNYDRSDDEYFNLHYSSDNYIYKVENSQIKCLNCPADENEYNDVDTDTENDSIETSVTINEDGVSVTNDTLTNSKKNLKELKINKDGIIIKTN</sequence>
<evidence type="ECO:0000256" key="2">
    <source>
        <dbReference type="ARBA" id="ARBA00022475"/>
    </source>
</evidence>
<keyword evidence="3 6" id="KW-0812">Transmembrane</keyword>
<evidence type="ECO:0000256" key="5">
    <source>
        <dbReference type="ARBA" id="ARBA00023136"/>
    </source>
</evidence>
<accession>A0A1G7XFH6</accession>
<reference evidence="11" key="1">
    <citation type="submission" date="2016-10" db="EMBL/GenBank/DDBJ databases">
        <authorList>
            <person name="Varghese N."/>
            <person name="Submissions S."/>
        </authorList>
    </citation>
    <scope>NUCLEOTIDE SEQUENCE [LARGE SCALE GENOMIC DNA]</scope>
    <source>
        <strain evidence="11">CGMCC 1.2747</strain>
    </source>
</reference>
<dbReference type="InterPro" id="IPR052027">
    <property type="entry name" value="PspC"/>
</dbReference>
<dbReference type="PANTHER" id="PTHR33885">
    <property type="entry name" value="PHAGE SHOCK PROTEIN C"/>
    <property type="match status" value="1"/>
</dbReference>
<protein>
    <submittedName>
        <fullName evidence="10">Phage shock protein C (PspC) family protein</fullName>
    </submittedName>
</protein>
<dbReference type="GO" id="GO:0005886">
    <property type="term" value="C:plasma membrane"/>
    <property type="evidence" value="ECO:0007669"/>
    <property type="project" value="UniProtKB-SubCell"/>
</dbReference>
<keyword evidence="4 6" id="KW-1133">Transmembrane helix</keyword>
<dbReference type="STRING" id="178355.SAMN04488062_102290"/>
<evidence type="ECO:0000256" key="1">
    <source>
        <dbReference type="ARBA" id="ARBA00004162"/>
    </source>
</evidence>
<gene>
    <name evidence="10" type="ORF">SAMN04488062_102290</name>
</gene>
<feature type="domain" description="PspC-related transmembrane region" evidence="8">
    <location>
        <begin position="203"/>
        <end position="345"/>
    </location>
</feature>
<dbReference type="InterPro" id="IPR054321">
    <property type="entry name" value="PspC-rel_TM"/>
</dbReference>
<feature type="domain" description="Phage shock protein PspC N-terminal" evidence="7">
    <location>
        <begin position="106"/>
        <end position="164"/>
    </location>
</feature>
<keyword evidence="11" id="KW-1185">Reference proteome</keyword>
<dbReference type="Pfam" id="PF22571">
    <property type="entry name" value="LiaI-LiaF-TM_PspC"/>
    <property type="match status" value="1"/>
</dbReference>
<proteinExistence type="predicted"/>
<feature type="transmembrane region" description="Helical" evidence="6">
    <location>
        <begin position="235"/>
        <end position="262"/>
    </location>
</feature>
<evidence type="ECO:0000259" key="9">
    <source>
        <dbReference type="Pfam" id="PF22744"/>
    </source>
</evidence>
<dbReference type="AlphaFoldDB" id="A0A1G7XFH6"/>
<keyword evidence="5 6" id="KW-0472">Membrane</keyword>